<protein>
    <submittedName>
        <fullName evidence="7">Tic20 family protein</fullName>
    </submittedName>
</protein>
<dbReference type="AlphaFoldDB" id="A0AAU8J950"/>
<dbReference type="GO" id="GO:0016020">
    <property type="term" value="C:membrane"/>
    <property type="evidence" value="ECO:0007669"/>
    <property type="project" value="UniProtKB-SubCell"/>
</dbReference>
<feature type="transmembrane region" description="Helical" evidence="6">
    <location>
        <begin position="88"/>
        <end position="107"/>
    </location>
</feature>
<evidence type="ECO:0000256" key="2">
    <source>
        <dbReference type="ARBA" id="ARBA00009596"/>
    </source>
</evidence>
<gene>
    <name evidence="7" type="ORF">ABWT76_003482</name>
</gene>
<evidence type="ECO:0000256" key="6">
    <source>
        <dbReference type="SAM" id="Phobius"/>
    </source>
</evidence>
<dbReference type="InterPro" id="IPR005691">
    <property type="entry name" value="Tic20"/>
</dbReference>
<evidence type="ECO:0000256" key="1">
    <source>
        <dbReference type="ARBA" id="ARBA00004141"/>
    </source>
</evidence>
<comment type="subcellular location">
    <subcellularLocation>
        <location evidence="1">Membrane</location>
        <topology evidence="1">Multi-pass membrane protein</topology>
    </subcellularLocation>
</comment>
<evidence type="ECO:0000313" key="7">
    <source>
        <dbReference type="EMBL" id="XCM34839.1"/>
    </source>
</evidence>
<reference evidence="7" key="1">
    <citation type="submission" date="2024-07" db="EMBL/GenBank/DDBJ databases">
        <authorList>
            <person name="Kim Y.J."/>
            <person name="Jeong J.Y."/>
        </authorList>
    </citation>
    <scope>NUCLEOTIDE SEQUENCE</scope>
    <source>
        <strain evidence="7">GIHE-MW2</strain>
    </source>
</reference>
<feature type="transmembrane region" description="Helical" evidence="6">
    <location>
        <begin position="51"/>
        <end position="76"/>
    </location>
</feature>
<name>A0AAU8J950_9CYAN</name>
<proteinExistence type="inferred from homology"/>
<organism evidence="7">
    <name type="scientific">Planktothricoides raciborskii GIHE-MW2</name>
    <dbReference type="NCBI Taxonomy" id="2792601"/>
    <lineage>
        <taxon>Bacteria</taxon>
        <taxon>Bacillati</taxon>
        <taxon>Cyanobacteriota</taxon>
        <taxon>Cyanophyceae</taxon>
        <taxon>Oscillatoriophycideae</taxon>
        <taxon>Oscillatoriales</taxon>
        <taxon>Oscillatoriaceae</taxon>
        <taxon>Planktothricoides</taxon>
    </lineage>
</organism>
<dbReference type="Pfam" id="PF16166">
    <property type="entry name" value="TIC20"/>
    <property type="match status" value="1"/>
</dbReference>
<feature type="transmembrane region" description="Helical" evidence="6">
    <location>
        <begin position="127"/>
        <end position="148"/>
    </location>
</feature>
<evidence type="ECO:0000256" key="4">
    <source>
        <dbReference type="ARBA" id="ARBA00022989"/>
    </source>
</evidence>
<evidence type="ECO:0000256" key="3">
    <source>
        <dbReference type="ARBA" id="ARBA00022692"/>
    </source>
</evidence>
<sequence>MTWRGSTTIGDRLLACLPYILPLVNVLGFGSYLFATFPVLMTLLIPFFPLLFLYFNIVGTIPYGELILFFALFLLVVRNYKIKHFIRYNTMQSLLLSIFLSLCQWTLRLLGFPLAVIPDGSFNSNLLIDIISTTIFLGFFGSIVYSIVETIRGNYAEIPVVSEATYTQIR</sequence>
<dbReference type="RefSeq" id="WP_354634683.1">
    <property type="nucleotide sequence ID" value="NZ_CP159837.1"/>
</dbReference>
<keyword evidence="4 6" id="KW-1133">Transmembrane helix</keyword>
<dbReference type="PANTHER" id="PTHR33510:SF5">
    <property type="entry name" value="PROTEIN TIC 20-II, CHLOROPLASTIC"/>
    <property type="match status" value="1"/>
</dbReference>
<dbReference type="EMBL" id="CP159837">
    <property type="protein sequence ID" value="XCM34839.1"/>
    <property type="molecule type" value="Genomic_DNA"/>
</dbReference>
<accession>A0AAU8J950</accession>
<keyword evidence="3 6" id="KW-0812">Transmembrane</keyword>
<feature type="transmembrane region" description="Helical" evidence="6">
    <location>
        <begin position="20"/>
        <end position="45"/>
    </location>
</feature>
<evidence type="ECO:0000256" key="5">
    <source>
        <dbReference type="ARBA" id="ARBA00023136"/>
    </source>
</evidence>
<dbReference type="PANTHER" id="PTHR33510">
    <property type="entry name" value="PROTEIN TIC 20-II, CHLOROPLASTIC"/>
    <property type="match status" value="1"/>
</dbReference>
<keyword evidence="5 6" id="KW-0472">Membrane</keyword>
<comment type="similarity">
    <text evidence="2">Belongs to the Tic20 family.</text>
</comment>